<name>A0A5B8J7Y2_9ACTN</name>
<dbReference type="KEGG" id="sqz:FQU76_14085"/>
<proteinExistence type="predicted"/>
<dbReference type="OrthoDB" id="4335527at2"/>
<dbReference type="Proteomes" id="UP000320580">
    <property type="component" value="Chromosome"/>
</dbReference>
<gene>
    <name evidence="2" type="ORF">FQU76_14085</name>
</gene>
<keyword evidence="3" id="KW-1185">Reference proteome</keyword>
<reference evidence="2 3" key="1">
    <citation type="submission" date="2019-07" db="EMBL/GenBank/DDBJ databases">
        <authorList>
            <person name="Zhu P."/>
        </authorList>
    </citation>
    <scope>NUCLEOTIDE SEQUENCE [LARGE SCALE GENOMIC DNA]</scope>
    <source>
        <strain evidence="2 3">SSL-25</strain>
    </source>
</reference>
<accession>A0A5B8J7Y2</accession>
<feature type="chain" id="PRO_5023130111" description="Secreted protein" evidence="1">
    <location>
        <begin position="27"/>
        <end position="151"/>
    </location>
</feature>
<evidence type="ECO:0008006" key="4">
    <source>
        <dbReference type="Google" id="ProtNLM"/>
    </source>
</evidence>
<dbReference type="RefSeq" id="WP_146480805.1">
    <property type="nucleotide sequence ID" value="NZ_CP042266.1"/>
</dbReference>
<evidence type="ECO:0000313" key="2">
    <source>
        <dbReference type="EMBL" id="QDY77467.1"/>
    </source>
</evidence>
<feature type="signal peptide" evidence="1">
    <location>
        <begin position="1"/>
        <end position="26"/>
    </location>
</feature>
<dbReference type="EMBL" id="CP042266">
    <property type="protein sequence ID" value="QDY77467.1"/>
    <property type="molecule type" value="Genomic_DNA"/>
</dbReference>
<sequence length="151" mass="15394">MRTSRTTTVALACAALAALTAGTATASTPVANTCGGAVSDYSGLLGLDTPFTGNATGAGVDRPMTITPQALNGTLVKTEIASGTGDSRYALGQFLLRVDITGRGEIVFPAYAGEGWSENIVCATGTRVTKITGMVYVADLKEPIGFVVSRD</sequence>
<organism evidence="2 3">
    <name type="scientific">Streptomyces qinzhouensis</name>
    <dbReference type="NCBI Taxonomy" id="2599401"/>
    <lineage>
        <taxon>Bacteria</taxon>
        <taxon>Bacillati</taxon>
        <taxon>Actinomycetota</taxon>
        <taxon>Actinomycetes</taxon>
        <taxon>Kitasatosporales</taxon>
        <taxon>Streptomycetaceae</taxon>
        <taxon>Streptomyces</taxon>
    </lineage>
</organism>
<dbReference type="AlphaFoldDB" id="A0A5B8J7Y2"/>
<keyword evidence="1" id="KW-0732">Signal</keyword>
<protein>
    <recommendedName>
        <fullName evidence="4">Secreted protein</fullName>
    </recommendedName>
</protein>
<evidence type="ECO:0000313" key="3">
    <source>
        <dbReference type="Proteomes" id="UP000320580"/>
    </source>
</evidence>
<evidence type="ECO:0000256" key="1">
    <source>
        <dbReference type="SAM" id="SignalP"/>
    </source>
</evidence>